<evidence type="ECO:0000313" key="5">
    <source>
        <dbReference type="Proteomes" id="UP001203687"/>
    </source>
</evidence>
<organism evidence="4 5">
    <name type="scientific">Psychroserpens algicola</name>
    <dbReference type="NCBI Taxonomy" id="1719034"/>
    <lineage>
        <taxon>Bacteria</taxon>
        <taxon>Pseudomonadati</taxon>
        <taxon>Bacteroidota</taxon>
        <taxon>Flavobacteriia</taxon>
        <taxon>Flavobacteriales</taxon>
        <taxon>Flavobacteriaceae</taxon>
        <taxon>Psychroserpens</taxon>
    </lineage>
</organism>
<proteinExistence type="inferred from homology"/>
<accession>A0ABT0H548</accession>
<feature type="domain" description="Superoxide dismutase copper/zinc binding" evidence="3">
    <location>
        <begin position="72"/>
        <end position="204"/>
    </location>
</feature>
<dbReference type="CDD" id="cd00305">
    <property type="entry name" value="Cu-Zn_Superoxide_Dismutase"/>
    <property type="match status" value="1"/>
</dbReference>
<evidence type="ECO:0000256" key="1">
    <source>
        <dbReference type="ARBA" id="ARBA00010457"/>
    </source>
</evidence>
<protein>
    <submittedName>
        <fullName evidence="4">Superoxide dismutase family protein</fullName>
    </submittedName>
</protein>
<evidence type="ECO:0000256" key="2">
    <source>
        <dbReference type="SAM" id="MobiDB-lite"/>
    </source>
</evidence>
<dbReference type="InterPro" id="IPR024134">
    <property type="entry name" value="SOD_Cu/Zn_/chaperone"/>
</dbReference>
<dbReference type="InterPro" id="IPR001424">
    <property type="entry name" value="SOD_Cu_Zn_dom"/>
</dbReference>
<sequence>MKRSILYITILALSLHISCKSDKKETTPETNDTEAVKTETTKERQMSKDEPAYYADKKKVTIKLDAKSNSGVTGNVVFTQDQGVVTMIAVLDGLTKGEHAIHIHEKADCSSDDGSSTGGHWNPTGQPHGKWGNDSGYHKGDIGNFNANDNGHGTITKITDEWCIGCGDDTKDILGKAIIVHQGIDDYKSQPSGAAGSRVSCGGIIQ</sequence>
<comment type="caution">
    <text evidence="4">The sequence shown here is derived from an EMBL/GenBank/DDBJ whole genome shotgun (WGS) entry which is preliminary data.</text>
</comment>
<feature type="compositionally biased region" description="Basic and acidic residues" evidence="2">
    <location>
        <begin position="34"/>
        <end position="49"/>
    </location>
</feature>
<dbReference type="SUPFAM" id="SSF49329">
    <property type="entry name" value="Cu,Zn superoxide dismutase-like"/>
    <property type="match status" value="1"/>
</dbReference>
<dbReference type="PANTHER" id="PTHR10003">
    <property type="entry name" value="SUPEROXIDE DISMUTASE CU-ZN -RELATED"/>
    <property type="match status" value="1"/>
</dbReference>
<feature type="region of interest" description="Disordered" evidence="2">
    <location>
        <begin position="22"/>
        <end position="49"/>
    </location>
</feature>
<comment type="similarity">
    <text evidence="1">Belongs to the Cu-Zn superoxide dismutase family.</text>
</comment>
<reference evidence="4" key="1">
    <citation type="submission" date="2022-04" db="EMBL/GenBank/DDBJ databases">
        <authorList>
            <person name="Ren T."/>
        </authorList>
    </citation>
    <scope>NUCLEOTIDE SEQUENCE</scope>
    <source>
        <strain evidence="4">F63249</strain>
    </source>
</reference>
<evidence type="ECO:0000259" key="3">
    <source>
        <dbReference type="Pfam" id="PF00080"/>
    </source>
</evidence>
<dbReference type="Pfam" id="PF00080">
    <property type="entry name" value="Sod_Cu"/>
    <property type="match status" value="1"/>
</dbReference>
<name>A0ABT0H548_9FLAO</name>
<dbReference type="InterPro" id="IPR036423">
    <property type="entry name" value="SOD-like_Cu/Zn_dom_sf"/>
</dbReference>
<dbReference type="Proteomes" id="UP001203687">
    <property type="component" value="Unassembled WGS sequence"/>
</dbReference>
<keyword evidence="5" id="KW-1185">Reference proteome</keyword>
<dbReference type="Gene3D" id="2.60.40.200">
    <property type="entry name" value="Superoxide dismutase, copper/zinc binding domain"/>
    <property type="match status" value="1"/>
</dbReference>
<evidence type="ECO:0000313" key="4">
    <source>
        <dbReference type="EMBL" id="MCK8479508.1"/>
    </source>
</evidence>
<gene>
    <name evidence="4" type="ORF">MUY34_02685</name>
</gene>
<dbReference type="EMBL" id="JALPQF010000002">
    <property type="protein sequence ID" value="MCK8479508.1"/>
    <property type="molecule type" value="Genomic_DNA"/>
</dbReference>
<dbReference type="RefSeq" id="WP_248411817.1">
    <property type="nucleotide sequence ID" value="NZ_JALPQF010000002.1"/>
</dbReference>